<organism evidence="1 2">
    <name type="scientific">Periconia macrospinosa</name>
    <dbReference type="NCBI Taxonomy" id="97972"/>
    <lineage>
        <taxon>Eukaryota</taxon>
        <taxon>Fungi</taxon>
        <taxon>Dikarya</taxon>
        <taxon>Ascomycota</taxon>
        <taxon>Pezizomycotina</taxon>
        <taxon>Dothideomycetes</taxon>
        <taxon>Pleosporomycetidae</taxon>
        <taxon>Pleosporales</taxon>
        <taxon>Massarineae</taxon>
        <taxon>Periconiaceae</taxon>
        <taxon>Periconia</taxon>
    </lineage>
</organism>
<proteinExistence type="predicted"/>
<name>A0A2V1D177_9PLEO</name>
<evidence type="ECO:0000313" key="1">
    <source>
        <dbReference type="EMBL" id="PVH91379.1"/>
    </source>
</evidence>
<keyword evidence="2" id="KW-1185">Reference proteome</keyword>
<accession>A0A2V1D177</accession>
<dbReference type="AlphaFoldDB" id="A0A2V1D177"/>
<dbReference type="EMBL" id="KZ805878">
    <property type="protein sequence ID" value="PVH91379.1"/>
    <property type="molecule type" value="Genomic_DNA"/>
</dbReference>
<sequence length="83" mass="9394">MILQSTRNVRRRRAKHSLSSDPYAFSKLPMHSLTAATSFNSRVIFPLSSFSAFHATVDFPKIFEAMKRCWVSCEKFFDSGSGA</sequence>
<dbReference type="Proteomes" id="UP000244855">
    <property type="component" value="Unassembled WGS sequence"/>
</dbReference>
<evidence type="ECO:0000313" key="2">
    <source>
        <dbReference type="Proteomes" id="UP000244855"/>
    </source>
</evidence>
<reference evidence="1 2" key="1">
    <citation type="journal article" date="2018" name="Sci. Rep.">
        <title>Comparative genomics provides insights into the lifestyle and reveals functional heterogeneity of dark septate endophytic fungi.</title>
        <authorList>
            <person name="Knapp D.G."/>
            <person name="Nemeth J.B."/>
            <person name="Barry K."/>
            <person name="Hainaut M."/>
            <person name="Henrissat B."/>
            <person name="Johnson J."/>
            <person name="Kuo A."/>
            <person name="Lim J.H.P."/>
            <person name="Lipzen A."/>
            <person name="Nolan M."/>
            <person name="Ohm R.A."/>
            <person name="Tamas L."/>
            <person name="Grigoriev I.V."/>
            <person name="Spatafora J.W."/>
            <person name="Nagy L.G."/>
            <person name="Kovacs G.M."/>
        </authorList>
    </citation>
    <scope>NUCLEOTIDE SEQUENCE [LARGE SCALE GENOMIC DNA]</scope>
    <source>
        <strain evidence="1 2">DSE2036</strain>
    </source>
</reference>
<gene>
    <name evidence="1" type="ORF">DM02DRAFT_344284</name>
</gene>
<protein>
    <submittedName>
        <fullName evidence="1">Uncharacterized protein</fullName>
    </submittedName>
</protein>